<evidence type="ECO:0000313" key="9">
    <source>
        <dbReference type="EMBL" id="TKA26800.1"/>
    </source>
</evidence>
<dbReference type="Gene3D" id="1.20.1250.20">
    <property type="entry name" value="MFS general substrate transporter like domains"/>
    <property type="match status" value="1"/>
</dbReference>
<feature type="transmembrane region" description="Helical" evidence="7">
    <location>
        <begin position="326"/>
        <end position="346"/>
    </location>
</feature>
<dbReference type="PANTHER" id="PTHR23501">
    <property type="entry name" value="MAJOR FACILITATOR SUPERFAMILY"/>
    <property type="match status" value="1"/>
</dbReference>
<feature type="transmembrane region" description="Helical" evidence="7">
    <location>
        <begin position="366"/>
        <end position="384"/>
    </location>
</feature>
<dbReference type="GO" id="GO:0012505">
    <property type="term" value="C:endomembrane system"/>
    <property type="evidence" value="ECO:0007669"/>
    <property type="project" value="UniProtKB-SubCell"/>
</dbReference>
<evidence type="ECO:0000313" key="10">
    <source>
        <dbReference type="Proteomes" id="UP000308549"/>
    </source>
</evidence>
<keyword evidence="10" id="KW-1185">Reference proteome</keyword>
<reference evidence="9 10" key="1">
    <citation type="submission" date="2017-03" db="EMBL/GenBank/DDBJ databases">
        <title>Genomes of endolithic fungi from Antarctica.</title>
        <authorList>
            <person name="Coleine C."/>
            <person name="Masonjones S."/>
            <person name="Stajich J.E."/>
        </authorList>
    </citation>
    <scope>NUCLEOTIDE SEQUENCE [LARGE SCALE GENOMIC DNA]</scope>
    <source>
        <strain evidence="9 10">CCFEE 6315</strain>
    </source>
</reference>
<feature type="transmembrane region" description="Helical" evidence="7">
    <location>
        <begin position="190"/>
        <end position="209"/>
    </location>
</feature>
<feature type="transmembrane region" description="Helical" evidence="7">
    <location>
        <begin position="422"/>
        <end position="448"/>
    </location>
</feature>
<proteinExistence type="predicted"/>
<feature type="transmembrane region" description="Helical" evidence="7">
    <location>
        <begin position="287"/>
        <end position="306"/>
    </location>
</feature>
<feature type="transmembrane region" description="Helical" evidence="7">
    <location>
        <begin position="132"/>
        <end position="152"/>
    </location>
</feature>
<evidence type="ECO:0000259" key="8">
    <source>
        <dbReference type="PROSITE" id="PS50850"/>
    </source>
</evidence>
<accession>A0A4U0TWL7</accession>
<evidence type="ECO:0000256" key="2">
    <source>
        <dbReference type="ARBA" id="ARBA00022448"/>
    </source>
</evidence>
<dbReference type="PROSITE" id="PS50850">
    <property type="entry name" value="MFS"/>
    <property type="match status" value="1"/>
</dbReference>
<dbReference type="PANTHER" id="PTHR23501:SF191">
    <property type="entry name" value="VACUOLAR BASIC AMINO ACID TRANSPORTER 4"/>
    <property type="match status" value="1"/>
</dbReference>
<feature type="compositionally biased region" description="Polar residues" evidence="6">
    <location>
        <begin position="19"/>
        <end position="41"/>
    </location>
</feature>
<dbReference type="GO" id="GO:0015174">
    <property type="term" value="F:basic amino acid transmembrane transporter activity"/>
    <property type="evidence" value="ECO:0007669"/>
    <property type="project" value="TreeGrafter"/>
</dbReference>
<keyword evidence="3 7" id="KW-0812">Transmembrane</keyword>
<name>A0A4U0TWL7_9PEZI</name>
<evidence type="ECO:0000256" key="6">
    <source>
        <dbReference type="SAM" id="MobiDB-lite"/>
    </source>
</evidence>
<dbReference type="InterPro" id="IPR020846">
    <property type="entry name" value="MFS_dom"/>
</dbReference>
<sequence length="562" mass="60391">MPSKPQPNGGLQHLDPQPVDSQNERTPLLNPGQNGNPQNALEAQAAREQHEHDATTTPEPTLPRLIATMGSLYLSTFFAAMDSTIVATLSGPITSDFQSGTLFSWIATGYLIANAASQPLSGKLTDIYGRKAGLIFATTFFSLGTLICGLARTGTEEILGRVVAGMGGGVINTISAFIASDLIPLRRRGVWQGIGNIVFGLGMGLGGVFGGVVHGRFGWRYAFYVQVPFIVLAGLVGCLVIQVPVKETDRSKIKRVDFLGALTLVTTLVLLLLGLNSGGNLVPWNHPLVYVSLPLSGVSLALFIYVEERVASEPIIPVRLLLNRSVMAALLTNWFITMAVYSLLYYGPIYFQVVRDLSATEAGALFIPSSIGMALGSLGSGILMRATGRYYLLNLGMQLLMLLACTLILVTFGRSVNDFTPFVYLALVGIAYGATLTITFLSLIAAVDHKFQAVITSASYAFRSTGSSIGITIASAVFQNIVKMRLYDRFGDRPGAAAEIGRIRDSLEELKHLPSGWHDGVIQSHVEALSGVWTVILAFAAVGGLVSLFMREYTLHSNLERK</sequence>
<comment type="caution">
    <text evidence="9">The sequence shown here is derived from an EMBL/GenBank/DDBJ whole genome shotgun (WGS) entry which is preliminary data.</text>
</comment>
<dbReference type="Pfam" id="PF07690">
    <property type="entry name" value="MFS_1"/>
    <property type="match status" value="1"/>
</dbReference>
<dbReference type="OrthoDB" id="3437016at2759"/>
<feature type="transmembrane region" description="Helical" evidence="7">
    <location>
        <begin position="158"/>
        <end position="178"/>
    </location>
</feature>
<feature type="transmembrane region" description="Helical" evidence="7">
    <location>
        <begin position="391"/>
        <end position="410"/>
    </location>
</feature>
<evidence type="ECO:0000256" key="4">
    <source>
        <dbReference type="ARBA" id="ARBA00022989"/>
    </source>
</evidence>
<dbReference type="Proteomes" id="UP000308549">
    <property type="component" value="Unassembled WGS sequence"/>
</dbReference>
<evidence type="ECO:0000256" key="1">
    <source>
        <dbReference type="ARBA" id="ARBA00004127"/>
    </source>
</evidence>
<feature type="transmembrane region" description="Helical" evidence="7">
    <location>
        <begin position="460"/>
        <end position="482"/>
    </location>
</feature>
<keyword evidence="5 7" id="KW-0472">Membrane</keyword>
<feature type="transmembrane region" description="Helical" evidence="7">
    <location>
        <begin position="221"/>
        <end position="244"/>
    </location>
</feature>
<dbReference type="EMBL" id="NAJL01000026">
    <property type="protein sequence ID" value="TKA26800.1"/>
    <property type="molecule type" value="Genomic_DNA"/>
</dbReference>
<evidence type="ECO:0000256" key="7">
    <source>
        <dbReference type="SAM" id="Phobius"/>
    </source>
</evidence>
<protein>
    <recommendedName>
        <fullName evidence="8">Major facilitator superfamily (MFS) profile domain-containing protein</fullName>
    </recommendedName>
</protein>
<evidence type="ECO:0000256" key="5">
    <source>
        <dbReference type="ARBA" id="ARBA00023136"/>
    </source>
</evidence>
<feature type="compositionally biased region" description="Basic and acidic residues" evidence="6">
    <location>
        <begin position="45"/>
        <end position="54"/>
    </location>
</feature>
<feature type="transmembrane region" description="Helical" evidence="7">
    <location>
        <begin position="531"/>
        <end position="550"/>
    </location>
</feature>
<dbReference type="GO" id="GO:0000329">
    <property type="term" value="C:fungal-type vacuole membrane"/>
    <property type="evidence" value="ECO:0007669"/>
    <property type="project" value="TreeGrafter"/>
</dbReference>
<dbReference type="InterPro" id="IPR011701">
    <property type="entry name" value="MFS"/>
</dbReference>
<comment type="subcellular location">
    <subcellularLocation>
        <location evidence="1">Endomembrane system</location>
        <topology evidence="1">Multi-pass membrane protein</topology>
    </subcellularLocation>
</comment>
<dbReference type="InterPro" id="IPR036259">
    <property type="entry name" value="MFS_trans_sf"/>
</dbReference>
<dbReference type="SUPFAM" id="SSF103473">
    <property type="entry name" value="MFS general substrate transporter"/>
    <property type="match status" value="1"/>
</dbReference>
<keyword evidence="2" id="KW-0813">Transport</keyword>
<feature type="domain" description="Major facilitator superfamily (MFS) profile" evidence="8">
    <location>
        <begin position="68"/>
        <end position="555"/>
    </location>
</feature>
<evidence type="ECO:0000256" key="3">
    <source>
        <dbReference type="ARBA" id="ARBA00022692"/>
    </source>
</evidence>
<keyword evidence="4 7" id="KW-1133">Transmembrane helix</keyword>
<feature type="transmembrane region" description="Helical" evidence="7">
    <location>
        <begin position="256"/>
        <end position="275"/>
    </location>
</feature>
<organism evidence="9 10">
    <name type="scientific">Salinomyces thailandicus</name>
    <dbReference type="NCBI Taxonomy" id="706561"/>
    <lineage>
        <taxon>Eukaryota</taxon>
        <taxon>Fungi</taxon>
        <taxon>Dikarya</taxon>
        <taxon>Ascomycota</taxon>
        <taxon>Pezizomycotina</taxon>
        <taxon>Dothideomycetes</taxon>
        <taxon>Dothideomycetidae</taxon>
        <taxon>Mycosphaerellales</taxon>
        <taxon>Teratosphaeriaceae</taxon>
        <taxon>Salinomyces</taxon>
    </lineage>
</organism>
<feature type="region of interest" description="Disordered" evidence="6">
    <location>
        <begin position="1"/>
        <end position="61"/>
    </location>
</feature>
<dbReference type="AlphaFoldDB" id="A0A4U0TWL7"/>
<gene>
    <name evidence="9" type="ORF">B0A50_04246</name>
</gene>